<dbReference type="PANTHER" id="PTHR43179">
    <property type="entry name" value="RHAMNOSYLTRANSFERASE WBBL"/>
    <property type="match status" value="1"/>
</dbReference>
<dbReference type="Pfam" id="PF00535">
    <property type="entry name" value="Glycos_transf_2"/>
    <property type="match status" value="1"/>
</dbReference>
<reference evidence="6 7" key="1">
    <citation type="submission" date="2020-04" db="EMBL/GenBank/DDBJ databases">
        <authorList>
            <person name="Zhang R."/>
            <person name="Schippers A."/>
        </authorList>
    </citation>
    <scope>NUCLEOTIDE SEQUENCE [LARGE SCALE GENOMIC DNA]</scope>
    <source>
        <strain evidence="6 7">DSM 109850</strain>
    </source>
</reference>
<dbReference type="RefSeq" id="WP_169098950.1">
    <property type="nucleotide sequence ID" value="NZ_JABBVZ010000025.1"/>
</dbReference>
<dbReference type="EMBL" id="JABBVZ010000025">
    <property type="protein sequence ID" value="NMP22535.1"/>
    <property type="molecule type" value="Genomic_DNA"/>
</dbReference>
<comment type="caution">
    <text evidence="6">The sequence shown here is derived from an EMBL/GenBank/DDBJ whole genome shotgun (WGS) entry which is preliminary data.</text>
</comment>
<sequence>MAERVTVVVATYNREEMLVDTIKDLVQQDYPDFEVLVIDQTPDHLPDVAAFLTEFGASGRGQWIRTDKPGLTRARNIGLQRATGSYIIYVDDDVRIPDAKFIQHHVDALSRPGVGAAAGRVLEPDRPPLTVDKRVGWLGYFGTREPGFGTERSGAAESVRGCNMSFVRSVLSDIGGFDEAYTRSAYREDTDVAFRVKRAGYQLWFSAEAWLYHLSSPQGGTRDRTIPVAEDVILNDVRFARKNLGFVQRSAWLARLYGSRVLKAGIKAGGLKDRHAAFRAALTMTRGERRRLS</sequence>
<name>A0A7Y0Q2N7_9FIRM</name>
<dbReference type="Gene3D" id="3.90.550.10">
    <property type="entry name" value="Spore Coat Polysaccharide Biosynthesis Protein SpsA, Chain A"/>
    <property type="match status" value="1"/>
</dbReference>
<comment type="pathway">
    <text evidence="1">Cell wall biogenesis; cell wall polysaccharide biosynthesis.</text>
</comment>
<evidence type="ECO:0000313" key="7">
    <source>
        <dbReference type="Proteomes" id="UP000533476"/>
    </source>
</evidence>
<organism evidence="6 7">
    <name type="scientific">Sulfobacillus harzensis</name>
    <dbReference type="NCBI Taxonomy" id="2729629"/>
    <lineage>
        <taxon>Bacteria</taxon>
        <taxon>Bacillati</taxon>
        <taxon>Bacillota</taxon>
        <taxon>Clostridia</taxon>
        <taxon>Eubacteriales</taxon>
        <taxon>Clostridiales Family XVII. Incertae Sedis</taxon>
        <taxon>Sulfobacillus</taxon>
    </lineage>
</organism>
<dbReference type="InterPro" id="IPR029044">
    <property type="entry name" value="Nucleotide-diphossugar_trans"/>
</dbReference>
<feature type="domain" description="Glycosyltransferase 2-like" evidence="5">
    <location>
        <begin position="6"/>
        <end position="126"/>
    </location>
</feature>
<evidence type="ECO:0000259" key="5">
    <source>
        <dbReference type="Pfam" id="PF00535"/>
    </source>
</evidence>
<comment type="similarity">
    <text evidence="2">Belongs to the glycosyltransferase 2 family.</text>
</comment>
<gene>
    <name evidence="6" type="ORF">HIJ39_09240</name>
</gene>
<keyword evidence="3" id="KW-0328">Glycosyltransferase</keyword>
<evidence type="ECO:0000256" key="1">
    <source>
        <dbReference type="ARBA" id="ARBA00004776"/>
    </source>
</evidence>
<evidence type="ECO:0000256" key="2">
    <source>
        <dbReference type="ARBA" id="ARBA00006739"/>
    </source>
</evidence>
<dbReference type="Proteomes" id="UP000533476">
    <property type="component" value="Unassembled WGS sequence"/>
</dbReference>
<dbReference type="GO" id="GO:0016757">
    <property type="term" value="F:glycosyltransferase activity"/>
    <property type="evidence" value="ECO:0007669"/>
    <property type="project" value="UniProtKB-KW"/>
</dbReference>
<keyword evidence="7" id="KW-1185">Reference proteome</keyword>
<accession>A0A7Y0Q2N7</accession>
<dbReference type="InterPro" id="IPR001173">
    <property type="entry name" value="Glyco_trans_2-like"/>
</dbReference>
<protein>
    <submittedName>
        <fullName evidence="6">Glycosyltransferase family 2 protein</fullName>
    </submittedName>
</protein>
<evidence type="ECO:0000313" key="6">
    <source>
        <dbReference type="EMBL" id="NMP22535.1"/>
    </source>
</evidence>
<keyword evidence="4 6" id="KW-0808">Transferase</keyword>
<dbReference type="AlphaFoldDB" id="A0A7Y0Q2N7"/>
<dbReference type="SUPFAM" id="SSF53448">
    <property type="entry name" value="Nucleotide-diphospho-sugar transferases"/>
    <property type="match status" value="1"/>
</dbReference>
<dbReference type="PANTHER" id="PTHR43179:SF12">
    <property type="entry name" value="GALACTOFURANOSYLTRANSFERASE GLFT2"/>
    <property type="match status" value="1"/>
</dbReference>
<evidence type="ECO:0000256" key="3">
    <source>
        <dbReference type="ARBA" id="ARBA00022676"/>
    </source>
</evidence>
<evidence type="ECO:0000256" key="4">
    <source>
        <dbReference type="ARBA" id="ARBA00022679"/>
    </source>
</evidence>
<proteinExistence type="inferred from homology"/>